<comment type="caution">
    <text evidence="2">The sequence shown here is derived from an EMBL/GenBank/DDBJ whole genome shotgun (WGS) entry which is preliminary data.</text>
</comment>
<keyword evidence="3" id="KW-1185">Reference proteome</keyword>
<dbReference type="Pfam" id="PF17274">
    <property type="entry name" value="DUF5339"/>
    <property type="match status" value="1"/>
</dbReference>
<gene>
    <name evidence="2" type="ORF">GTGU_02738</name>
</gene>
<feature type="chain" id="PRO_5001786190" description="Soluble cytochrome b562" evidence="1">
    <location>
        <begin position="20"/>
        <end position="94"/>
    </location>
</feature>
<dbReference type="EMBL" id="JMTB01000085">
    <property type="protein sequence ID" value="KFC06217.1"/>
    <property type="molecule type" value="Genomic_DNA"/>
</dbReference>
<organism evidence="2 3">
    <name type="scientific">Trabulsiella guamensis ATCC 49490</name>
    <dbReference type="NCBI Taxonomy" id="1005994"/>
    <lineage>
        <taxon>Bacteria</taxon>
        <taxon>Pseudomonadati</taxon>
        <taxon>Pseudomonadota</taxon>
        <taxon>Gammaproteobacteria</taxon>
        <taxon>Enterobacterales</taxon>
        <taxon>Enterobacteriaceae</taxon>
        <taxon>Trabulsiella</taxon>
    </lineage>
</organism>
<evidence type="ECO:0000313" key="3">
    <source>
        <dbReference type="Proteomes" id="UP000028630"/>
    </source>
</evidence>
<evidence type="ECO:0000313" key="2">
    <source>
        <dbReference type="EMBL" id="KFC06217.1"/>
    </source>
</evidence>
<dbReference type="RefSeq" id="WP_038157880.1">
    <property type="nucleotide sequence ID" value="NZ_JMTB01000085.1"/>
</dbReference>
<name>A0A085A7M2_9ENTR</name>
<dbReference type="Proteomes" id="UP000028630">
    <property type="component" value="Unassembled WGS sequence"/>
</dbReference>
<sequence length="94" mass="10118">MKKALLAVLLVSAASASYAADVSPTCQKYFDSVENFIEMAKAHPEAKAQVDTLKTQFEQSKTQITALPAESQEQACKPALDAMEQVTAQLKAAK</sequence>
<evidence type="ECO:0008006" key="4">
    <source>
        <dbReference type="Google" id="ProtNLM"/>
    </source>
</evidence>
<dbReference type="InterPro" id="IPR020493">
    <property type="entry name" value="Uncharacterised_HI0310"/>
</dbReference>
<dbReference type="AlphaFoldDB" id="A0A085A7M2"/>
<reference evidence="3" key="1">
    <citation type="submission" date="2014-05" db="EMBL/GenBank/DDBJ databases">
        <title>ATOL: Assembling a taxonomically balanced genome-scale reconstruction of the evolutionary history of the Enterobacteriaceae.</title>
        <authorList>
            <person name="Plunkett G. III"/>
            <person name="Neeno-Eckwall E.C."/>
            <person name="Glasner J.D."/>
            <person name="Perna N.T."/>
        </authorList>
    </citation>
    <scope>NUCLEOTIDE SEQUENCE [LARGE SCALE GENOMIC DNA]</scope>
    <source>
        <strain evidence="3">ATCC 49490</strain>
    </source>
</reference>
<accession>A0A085A7M2</accession>
<dbReference type="OrthoDB" id="5678640at2"/>
<proteinExistence type="predicted"/>
<dbReference type="eggNOG" id="ENOG5033F6P">
    <property type="taxonomic scope" value="Bacteria"/>
</dbReference>
<keyword evidence="1" id="KW-0732">Signal</keyword>
<feature type="signal peptide" evidence="1">
    <location>
        <begin position="1"/>
        <end position="19"/>
    </location>
</feature>
<evidence type="ECO:0000256" key="1">
    <source>
        <dbReference type="SAM" id="SignalP"/>
    </source>
</evidence>
<protein>
    <recommendedName>
        <fullName evidence="4">Soluble cytochrome b562</fullName>
    </recommendedName>
</protein>